<dbReference type="VEuPathDB" id="FungiDB:HMPREF1544_03441"/>
<evidence type="ECO:0000313" key="2">
    <source>
        <dbReference type="EMBL" id="EPB89778.1"/>
    </source>
</evidence>
<evidence type="ECO:0000256" key="1">
    <source>
        <dbReference type="SAM" id="MobiDB-lite"/>
    </source>
</evidence>
<gene>
    <name evidence="2" type="ORF">HMPREF1544_03441</name>
</gene>
<dbReference type="OrthoDB" id="2271946at2759"/>
<dbReference type="OMA" id="DARCIAK"/>
<organism evidence="2 3">
    <name type="scientific">Mucor circinelloides f. circinelloides (strain 1006PhL)</name>
    <name type="common">Mucormycosis agent</name>
    <name type="synonym">Calyptromyces circinelloides</name>
    <dbReference type="NCBI Taxonomy" id="1220926"/>
    <lineage>
        <taxon>Eukaryota</taxon>
        <taxon>Fungi</taxon>
        <taxon>Fungi incertae sedis</taxon>
        <taxon>Mucoromycota</taxon>
        <taxon>Mucoromycotina</taxon>
        <taxon>Mucoromycetes</taxon>
        <taxon>Mucorales</taxon>
        <taxon>Mucorineae</taxon>
        <taxon>Mucoraceae</taxon>
        <taxon>Mucor</taxon>
    </lineage>
</organism>
<dbReference type="InParanoid" id="S2K3B9"/>
<dbReference type="AlphaFoldDB" id="S2K3B9"/>
<feature type="region of interest" description="Disordered" evidence="1">
    <location>
        <begin position="1"/>
        <end position="23"/>
    </location>
</feature>
<dbReference type="Proteomes" id="UP000014254">
    <property type="component" value="Unassembled WGS sequence"/>
</dbReference>
<dbReference type="EMBL" id="KE123930">
    <property type="protein sequence ID" value="EPB89778.1"/>
    <property type="molecule type" value="Genomic_DNA"/>
</dbReference>
<proteinExistence type="predicted"/>
<name>S2K3B9_MUCC1</name>
<sequence>MWGGHTPAAAQQRPQAKRRNKSKLSVQEQLALSGILLLDDRQQSDFLSNAHYVQACREMKLKYGQFADAEDLSMHDVYKCVELIQNGDSSKVKDLLGSSHLSIRLKTILFSWNRTYGASYSIKGANENTIIKDYLLPILDPFFPNTEYSTSFAPKSCKQQHRSATDLIKIGKYSKDTIDAAEAKGFRGLQLVGLISSGEHVDAYLIAHDHDYIYTLYRLYTFHIPIDRID</sequence>
<protein>
    <submittedName>
        <fullName evidence="2">Uncharacterized protein</fullName>
    </submittedName>
</protein>
<accession>S2K3B9</accession>
<reference evidence="3" key="1">
    <citation type="submission" date="2013-05" db="EMBL/GenBank/DDBJ databases">
        <title>The Genome sequence of Mucor circinelloides f. circinelloides 1006PhL.</title>
        <authorList>
            <consortium name="The Broad Institute Genomics Platform"/>
            <person name="Cuomo C."/>
            <person name="Earl A."/>
            <person name="Findley K."/>
            <person name="Lee S.C."/>
            <person name="Walker B."/>
            <person name="Young S."/>
            <person name="Zeng Q."/>
            <person name="Gargeya S."/>
            <person name="Fitzgerald M."/>
            <person name="Haas B."/>
            <person name="Abouelleil A."/>
            <person name="Allen A.W."/>
            <person name="Alvarado L."/>
            <person name="Arachchi H.M."/>
            <person name="Berlin A.M."/>
            <person name="Chapman S.B."/>
            <person name="Gainer-Dewar J."/>
            <person name="Goldberg J."/>
            <person name="Griggs A."/>
            <person name="Gujja S."/>
            <person name="Hansen M."/>
            <person name="Howarth C."/>
            <person name="Imamovic A."/>
            <person name="Ireland A."/>
            <person name="Larimer J."/>
            <person name="McCowan C."/>
            <person name="Murphy C."/>
            <person name="Pearson M."/>
            <person name="Poon T.W."/>
            <person name="Priest M."/>
            <person name="Roberts A."/>
            <person name="Saif S."/>
            <person name="Shea T."/>
            <person name="Sisk P."/>
            <person name="Sykes S."/>
            <person name="Wortman J."/>
            <person name="Nusbaum C."/>
            <person name="Birren B."/>
        </authorList>
    </citation>
    <scope>NUCLEOTIDE SEQUENCE [LARGE SCALE GENOMIC DNA]</scope>
    <source>
        <strain evidence="3">1006PhL</strain>
    </source>
</reference>
<keyword evidence="3" id="KW-1185">Reference proteome</keyword>
<evidence type="ECO:0000313" key="3">
    <source>
        <dbReference type="Proteomes" id="UP000014254"/>
    </source>
</evidence>